<gene>
    <name evidence="1" type="ORF">PSON_ATCC_30995.1.T0550129</name>
</gene>
<name>A0A8S1NI57_9CILI</name>
<sequence>MKRQKKWNYEKEKLDIAYFLKLKGNRMKIASNVYLEKKYDSFKNLLIIVFIYFFLE</sequence>
<dbReference type="AlphaFoldDB" id="A0A8S1NI57"/>
<evidence type="ECO:0000313" key="2">
    <source>
        <dbReference type="Proteomes" id="UP000692954"/>
    </source>
</evidence>
<organism evidence="1 2">
    <name type="scientific">Paramecium sonneborni</name>
    <dbReference type="NCBI Taxonomy" id="65129"/>
    <lineage>
        <taxon>Eukaryota</taxon>
        <taxon>Sar</taxon>
        <taxon>Alveolata</taxon>
        <taxon>Ciliophora</taxon>
        <taxon>Intramacronucleata</taxon>
        <taxon>Oligohymenophorea</taxon>
        <taxon>Peniculida</taxon>
        <taxon>Parameciidae</taxon>
        <taxon>Paramecium</taxon>
    </lineage>
</organism>
<reference evidence="1" key="1">
    <citation type="submission" date="2021-01" db="EMBL/GenBank/DDBJ databases">
        <authorList>
            <consortium name="Genoscope - CEA"/>
            <person name="William W."/>
        </authorList>
    </citation>
    <scope>NUCLEOTIDE SEQUENCE</scope>
</reference>
<accession>A0A8S1NI57</accession>
<comment type="caution">
    <text evidence="1">The sequence shown here is derived from an EMBL/GenBank/DDBJ whole genome shotgun (WGS) entry which is preliminary data.</text>
</comment>
<dbReference type="Proteomes" id="UP000692954">
    <property type="component" value="Unassembled WGS sequence"/>
</dbReference>
<dbReference type="EMBL" id="CAJJDN010000055">
    <property type="protein sequence ID" value="CAD8090066.1"/>
    <property type="molecule type" value="Genomic_DNA"/>
</dbReference>
<protein>
    <submittedName>
        <fullName evidence="1">Uncharacterized protein</fullName>
    </submittedName>
</protein>
<keyword evidence="2" id="KW-1185">Reference proteome</keyword>
<proteinExistence type="predicted"/>
<evidence type="ECO:0000313" key="1">
    <source>
        <dbReference type="EMBL" id="CAD8090066.1"/>
    </source>
</evidence>